<keyword evidence="11" id="KW-0464">Manganese</keyword>
<evidence type="ECO:0000259" key="14">
    <source>
        <dbReference type="SMART" id="SM01124"/>
    </source>
</evidence>
<evidence type="ECO:0000256" key="9">
    <source>
        <dbReference type="ARBA" id="ARBA00022833"/>
    </source>
</evidence>
<evidence type="ECO:0000256" key="2">
    <source>
        <dbReference type="ARBA" id="ARBA00001947"/>
    </source>
</evidence>
<gene>
    <name evidence="15" type="primary">DBR1</name>
    <name evidence="15" type="ORF">HK099_001317</name>
</gene>
<evidence type="ECO:0000256" key="10">
    <source>
        <dbReference type="ARBA" id="ARBA00023004"/>
    </source>
</evidence>
<accession>A0AAD5XZR0</accession>
<dbReference type="GO" id="GO:0000398">
    <property type="term" value="P:mRNA splicing, via spliceosome"/>
    <property type="evidence" value="ECO:0007669"/>
    <property type="project" value="TreeGrafter"/>
</dbReference>
<evidence type="ECO:0000256" key="3">
    <source>
        <dbReference type="ARBA" id="ARBA00001954"/>
    </source>
</evidence>
<sequence length="354" mass="40694">MVRIAVQGCCHGELDKIFTAIKHIQKKENVSIDLLIICGDFQSIRNTADLESLACPEKYRSLGTFHHYYNKLKKPPCPVVFIGGNHEASNYLWELYHGGWVASDIYFMGFAGVINFGGLRIAGLSGIYKQLHYDCGHFESQPMVGDDMRSIYHVRKFNIFRLAQIKEPLDIFISHDWPRGIANHGNHEKLLSTKSFLAEELRTNTLGSIPNEFLLKRLKPTYWFAAHMHVLFAAIYEHNKVEVSSKAVTKNPDEIEIESDEEIDENGTENQKKKESVVKEEKATPMRKFTKFLALDKCVGDRSYLQIIDLPTDASEPYKFEYDREWLSIMKATNSLISFERRQPPLPEEAETQK</sequence>
<keyword evidence="8" id="KW-0378">Hydrolase</keyword>
<evidence type="ECO:0000256" key="8">
    <source>
        <dbReference type="ARBA" id="ARBA00022801"/>
    </source>
</evidence>
<keyword evidence="6" id="KW-0507">mRNA processing</keyword>
<dbReference type="AlphaFoldDB" id="A0AAD5XZR0"/>
<keyword evidence="9" id="KW-0862">Zinc</keyword>
<comment type="cofactor">
    <cofactor evidence="2">
        <name>Zn(2+)</name>
        <dbReference type="ChEBI" id="CHEBI:29105"/>
    </cofactor>
</comment>
<dbReference type="InterPro" id="IPR041816">
    <property type="entry name" value="Dbr1_N"/>
</dbReference>
<dbReference type="InterPro" id="IPR029052">
    <property type="entry name" value="Metallo-depent_PP-like"/>
</dbReference>
<proteinExistence type="inferred from homology"/>
<dbReference type="SUPFAM" id="SSF56300">
    <property type="entry name" value="Metallo-dependent phosphatases"/>
    <property type="match status" value="1"/>
</dbReference>
<keyword evidence="16" id="KW-1185">Reference proteome</keyword>
<dbReference type="SMART" id="SM01124">
    <property type="entry name" value="DBR1"/>
    <property type="match status" value="1"/>
</dbReference>
<keyword evidence="12" id="KW-0539">Nucleus</keyword>
<keyword evidence="7" id="KW-0479">Metal-binding</keyword>
<name>A0AAD5XZR0_9FUNG</name>
<evidence type="ECO:0000256" key="1">
    <source>
        <dbReference type="ARBA" id="ARBA00001936"/>
    </source>
</evidence>
<feature type="compositionally biased region" description="Basic and acidic residues" evidence="13">
    <location>
        <begin position="270"/>
        <end position="280"/>
    </location>
</feature>
<dbReference type="GO" id="GO:0046872">
    <property type="term" value="F:metal ion binding"/>
    <property type="evidence" value="ECO:0007669"/>
    <property type="project" value="UniProtKB-KW"/>
</dbReference>
<protein>
    <submittedName>
        <fullName evidence="15">Lariat debranching enzyme</fullName>
    </submittedName>
</protein>
<dbReference type="InterPro" id="IPR004843">
    <property type="entry name" value="Calcineurin-like_PHP"/>
</dbReference>
<feature type="domain" description="Lariat debranching enzyme C-terminal" evidence="14">
    <location>
        <begin position="279"/>
        <end position="354"/>
    </location>
</feature>
<reference evidence="15" key="1">
    <citation type="submission" date="2020-05" db="EMBL/GenBank/DDBJ databases">
        <title>Phylogenomic resolution of chytrid fungi.</title>
        <authorList>
            <person name="Stajich J.E."/>
            <person name="Amses K."/>
            <person name="Simmons R."/>
            <person name="Seto K."/>
            <person name="Myers J."/>
            <person name="Bonds A."/>
            <person name="Quandt C.A."/>
            <person name="Barry K."/>
            <person name="Liu P."/>
            <person name="Grigoriev I."/>
            <person name="Longcore J.E."/>
            <person name="James T.Y."/>
        </authorList>
    </citation>
    <scope>NUCLEOTIDE SEQUENCE</scope>
    <source>
        <strain evidence="15">JEL0476</strain>
    </source>
</reference>
<organism evidence="15 16">
    <name type="scientific">Clydaea vesicula</name>
    <dbReference type="NCBI Taxonomy" id="447962"/>
    <lineage>
        <taxon>Eukaryota</taxon>
        <taxon>Fungi</taxon>
        <taxon>Fungi incertae sedis</taxon>
        <taxon>Chytridiomycota</taxon>
        <taxon>Chytridiomycota incertae sedis</taxon>
        <taxon>Chytridiomycetes</taxon>
        <taxon>Lobulomycetales</taxon>
        <taxon>Lobulomycetaceae</taxon>
        <taxon>Clydaea</taxon>
    </lineage>
</organism>
<evidence type="ECO:0000313" key="15">
    <source>
        <dbReference type="EMBL" id="KAJ3223276.1"/>
    </source>
</evidence>
<evidence type="ECO:0000256" key="5">
    <source>
        <dbReference type="ARBA" id="ARBA00006045"/>
    </source>
</evidence>
<evidence type="ECO:0000256" key="11">
    <source>
        <dbReference type="ARBA" id="ARBA00023211"/>
    </source>
</evidence>
<comment type="cofactor">
    <cofactor evidence="3">
        <name>Fe(2+)</name>
        <dbReference type="ChEBI" id="CHEBI:29033"/>
    </cofactor>
</comment>
<comment type="similarity">
    <text evidence="5">Belongs to the lariat debranching enzyme family.</text>
</comment>
<dbReference type="GO" id="GO:0008419">
    <property type="term" value="F:RNA lariat debranching enzyme activity"/>
    <property type="evidence" value="ECO:0007669"/>
    <property type="project" value="TreeGrafter"/>
</dbReference>
<keyword evidence="10" id="KW-0408">Iron</keyword>
<comment type="cofactor">
    <cofactor evidence="1">
        <name>Mn(2+)</name>
        <dbReference type="ChEBI" id="CHEBI:29035"/>
    </cofactor>
</comment>
<evidence type="ECO:0000256" key="4">
    <source>
        <dbReference type="ARBA" id="ARBA00004123"/>
    </source>
</evidence>
<dbReference type="PANTHER" id="PTHR12849:SF0">
    <property type="entry name" value="LARIAT DEBRANCHING ENZYME"/>
    <property type="match status" value="1"/>
</dbReference>
<dbReference type="Gene3D" id="3.60.21.10">
    <property type="match status" value="1"/>
</dbReference>
<dbReference type="Proteomes" id="UP001211065">
    <property type="component" value="Unassembled WGS sequence"/>
</dbReference>
<dbReference type="Pfam" id="PF05011">
    <property type="entry name" value="DBR1"/>
    <property type="match status" value="1"/>
</dbReference>
<dbReference type="Pfam" id="PF00149">
    <property type="entry name" value="Metallophos"/>
    <property type="match status" value="1"/>
</dbReference>
<dbReference type="CDD" id="cd00844">
    <property type="entry name" value="MPP_Dbr1_N"/>
    <property type="match status" value="1"/>
</dbReference>
<evidence type="ECO:0000256" key="6">
    <source>
        <dbReference type="ARBA" id="ARBA00022664"/>
    </source>
</evidence>
<dbReference type="PANTHER" id="PTHR12849">
    <property type="entry name" value="RNA LARIAT DEBRANCHING ENZYME"/>
    <property type="match status" value="1"/>
</dbReference>
<dbReference type="GO" id="GO:0005634">
    <property type="term" value="C:nucleus"/>
    <property type="evidence" value="ECO:0007669"/>
    <property type="project" value="UniProtKB-SubCell"/>
</dbReference>
<dbReference type="EMBL" id="JADGJW010000136">
    <property type="protein sequence ID" value="KAJ3223276.1"/>
    <property type="molecule type" value="Genomic_DNA"/>
</dbReference>
<evidence type="ECO:0000256" key="7">
    <source>
        <dbReference type="ARBA" id="ARBA00022723"/>
    </source>
</evidence>
<comment type="subcellular location">
    <subcellularLocation>
        <location evidence="4">Nucleus</location>
    </subcellularLocation>
</comment>
<feature type="compositionally biased region" description="Acidic residues" evidence="13">
    <location>
        <begin position="254"/>
        <end position="267"/>
    </location>
</feature>
<comment type="caution">
    <text evidence="15">The sequence shown here is derived from an EMBL/GenBank/DDBJ whole genome shotgun (WGS) entry which is preliminary data.</text>
</comment>
<evidence type="ECO:0000313" key="16">
    <source>
        <dbReference type="Proteomes" id="UP001211065"/>
    </source>
</evidence>
<dbReference type="FunFam" id="3.60.21.10:FF:000035">
    <property type="entry name" value="Lariat debranching enzyme"/>
    <property type="match status" value="1"/>
</dbReference>
<evidence type="ECO:0000256" key="13">
    <source>
        <dbReference type="SAM" id="MobiDB-lite"/>
    </source>
</evidence>
<feature type="region of interest" description="Disordered" evidence="13">
    <location>
        <begin position="252"/>
        <end position="280"/>
    </location>
</feature>
<evidence type="ECO:0000256" key="12">
    <source>
        <dbReference type="ARBA" id="ARBA00023242"/>
    </source>
</evidence>
<dbReference type="InterPro" id="IPR007708">
    <property type="entry name" value="DBR1_C"/>
</dbReference>